<dbReference type="Pfam" id="PF00528">
    <property type="entry name" value="BPD_transp_1"/>
    <property type="match status" value="1"/>
</dbReference>
<keyword evidence="2 7" id="KW-0813">Transport</keyword>
<keyword evidence="6 7" id="KW-0472">Membrane</keyword>
<dbReference type="PANTHER" id="PTHR30193">
    <property type="entry name" value="ABC TRANSPORTER PERMEASE PROTEIN"/>
    <property type="match status" value="1"/>
</dbReference>
<keyword evidence="10" id="KW-1185">Reference proteome</keyword>
<name>A0ABT9YW56_9BACI</name>
<evidence type="ECO:0000259" key="8">
    <source>
        <dbReference type="PROSITE" id="PS50928"/>
    </source>
</evidence>
<feature type="domain" description="ABC transmembrane type-1" evidence="8">
    <location>
        <begin position="103"/>
        <end position="313"/>
    </location>
</feature>
<dbReference type="InterPro" id="IPR035906">
    <property type="entry name" value="MetI-like_sf"/>
</dbReference>
<organism evidence="9 10">
    <name type="scientific">Metabacillus niabensis</name>
    <dbReference type="NCBI Taxonomy" id="324854"/>
    <lineage>
        <taxon>Bacteria</taxon>
        <taxon>Bacillati</taxon>
        <taxon>Bacillota</taxon>
        <taxon>Bacilli</taxon>
        <taxon>Bacillales</taxon>
        <taxon>Bacillaceae</taxon>
        <taxon>Metabacillus</taxon>
    </lineage>
</organism>
<comment type="subcellular location">
    <subcellularLocation>
        <location evidence="1 7">Cell membrane</location>
        <topology evidence="1 7">Multi-pass membrane protein</topology>
    </subcellularLocation>
</comment>
<protein>
    <submittedName>
        <fullName evidence="9">Raffinose/stachyose/melibiose transport system permease protein</fullName>
    </submittedName>
</protein>
<keyword evidence="4 7" id="KW-0812">Transmembrane</keyword>
<feature type="transmembrane region" description="Helical" evidence="7">
    <location>
        <begin position="188"/>
        <end position="212"/>
    </location>
</feature>
<sequence>MFIVQGAEKIKMKKFELEWYRSFIAEQGSNLHHVEGLYMRTRDLAYWLFLAPVLLALLLVIIVPLLIGVYYSFTDWNGIKVGSFVGLENYIDAFKDKEFLASLWFTVKFSVVSIIFTNVIGLGLALIVTTKIKSSKLLRTVFFMPNLIGGLILGFIWQFIFIKVFAGLGDILGIEGLKGWLSTTETGFWGLVILMSWQMAGYIMIIYIAYLEGLPGELLEAAEIDGAGPFKKFRYVIFPLVAPAFTVSMFLTLSNSFKLYDQNLSLTAGGPFNSTQMVAMEIFKTAFGETEMAFAQSKAVIFFIIVAVISLTQVYINKKREVEM</sequence>
<feature type="transmembrane region" description="Helical" evidence="7">
    <location>
        <begin position="46"/>
        <end position="73"/>
    </location>
</feature>
<proteinExistence type="inferred from homology"/>
<evidence type="ECO:0000313" key="10">
    <source>
        <dbReference type="Proteomes" id="UP001232245"/>
    </source>
</evidence>
<dbReference type="CDD" id="cd06261">
    <property type="entry name" value="TM_PBP2"/>
    <property type="match status" value="1"/>
</dbReference>
<accession>A0ABT9YW56</accession>
<feature type="transmembrane region" description="Helical" evidence="7">
    <location>
        <begin position="299"/>
        <end position="316"/>
    </location>
</feature>
<feature type="transmembrane region" description="Helical" evidence="7">
    <location>
        <begin position="141"/>
        <end position="168"/>
    </location>
</feature>
<dbReference type="SUPFAM" id="SSF161098">
    <property type="entry name" value="MetI-like"/>
    <property type="match status" value="1"/>
</dbReference>
<evidence type="ECO:0000256" key="5">
    <source>
        <dbReference type="ARBA" id="ARBA00022989"/>
    </source>
</evidence>
<evidence type="ECO:0000256" key="2">
    <source>
        <dbReference type="ARBA" id="ARBA00022448"/>
    </source>
</evidence>
<evidence type="ECO:0000256" key="7">
    <source>
        <dbReference type="RuleBase" id="RU363032"/>
    </source>
</evidence>
<gene>
    <name evidence="9" type="ORF">J2S02_000291</name>
</gene>
<dbReference type="PROSITE" id="PS50928">
    <property type="entry name" value="ABC_TM1"/>
    <property type="match status" value="1"/>
</dbReference>
<dbReference type="EMBL" id="JAUSTZ010000001">
    <property type="protein sequence ID" value="MDQ0223969.1"/>
    <property type="molecule type" value="Genomic_DNA"/>
</dbReference>
<dbReference type="PANTHER" id="PTHR30193:SF41">
    <property type="entry name" value="DIACETYLCHITOBIOSE UPTAKE SYSTEM PERMEASE PROTEIN NGCF"/>
    <property type="match status" value="1"/>
</dbReference>
<dbReference type="InterPro" id="IPR000515">
    <property type="entry name" value="MetI-like"/>
</dbReference>
<dbReference type="InterPro" id="IPR051393">
    <property type="entry name" value="ABC_transporter_permease"/>
</dbReference>
<comment type="similarity">
    <text evidence="7">Belongs to the binding-protein-dependent transport system permease family.</text>
</comment>
<evidence type="ECO:0000256" key="6">
    <source>
        <dbReference type="ARBA" id="ARBA00023136"/>
    </source>
</evidence>
<comment type="caution">
    <text evidence="9">The sequence shown here is derived from an EMBL/GenBank/DDBJ whole genome shotgun (WGS) entry which is preliminary data.</text>
</comment>
<feature type="transmembrane region" description="Helical" evidence="7">
    <location>
        <begin position="233"/>
        <end position="253"/>
    </location>
</feature>
<reference evidence="9 10" key="1">
    <citation type="submission" date="2023-07" db="EMBL/GenBank/DDBJ databases">
        <title>Genomic Encyclopedia of Type Strains, Phase IV (KMG-IV): sequencing the most valuable type-strain genomes for metagenomic binning, comparative biology and taxonomic classification.</title>
        <authorList>
            <person name="Goeker M."/>
        </authorList>
    </citation>
    <scope>NUCLEOTIDE SEQUENCE [LARGE SCALE GENOMIC DNA]</scope>
    <source>
        <strain evidence="9 10">DSM 17723</strain>
    </source>
</reference>
<dbReference type="Gene3D" id="1.10.3720.10">
    <property type="entry name" value="MetI-like"/>
    <property type="match status" value="1"/>
</dbReference>
<evidence type="ECO:0000256" key="4">
    <source>
        <dbReference type="ARBA" id="ARBA00022692"/>
    </source>
</evidence>
<evidence type="ECO:0000256" key="1">
    <source>
        <dbReference type="ARBA" id="ARBA00004651"/>
    </source>
</evidence>
<keyword evidence="3" id="KW-1003">Cell membrane</keyword>
<evidence type="ECO:0000256" key="3">
    <source>
        <dbReference type="ARBA" id="ARBA00022475"/>
    </source>
</evidence>
<dbReference type="Proteomes" id="UP001232245">
    <property type="component" value="Unassembled WGS sequence"/>
</dbReference>
<keyword evidence="5 7" id="KW-1133">Transmembrane helix</keyword>
<feature type="transmembrane region" description="Helical" evidence="7">
    <location>
        <begin position="109"/>
        <end position="129"/>
    </location>
</feature>
<evidence type="ECO:0000313" key="9">
    <source>
        <dbReference type="EMBL" id="MDQ0223969.1"/>
    </source>
</evidence>